<dbReference type="GO" id="GO:0003676">
    <property type="term" value="F:nucleic acid binding"/>
    <property type="evidence" value="ECO:0007669"/>
    <property type="project" value="InterPro"/>
</dbReference>
<feature type="compositionally biased region" description="Polar residues" evidence="1">
    <location>
        <begin position="182"/>
        <end position="194"/>
    </location>
</feature>
<feature type="domain" description="Integrase catalytic" evidence="2">
    <location>
        <begin position="61"/>
        <end position="191"/>
    </location>
</feature>
<protein>
    <submittedName>
        <fullName evidence="3">Transposase, truncated</fullName>
    </submittedName>
</protein>
<keyword evidence="3" id="KW-0614">Plasmid</keyword>
<dbReference type="InterPro" id="IPR001584">
    <property type="entry name" value="Integrase_cat-core"/>
</dbReference>
<dbReference type="GO" id="GO:0015074">
    <property type="term" value="P:DNA integration"/>
    <property type="evidence" value="ECO:0007669"/>
    <property type="project" value="InterPro"/>
</dbReference>
<reference evidence="3" key="1">
    <citation type="submission" date="2014-09" db="EMBL/GenBank/DDBJ databases">
        <title>The mobilome of the heavy metals and metalloids hypertolerant bacteria from the Lubin copper mine (Poland).</title>
        <authorList>
            <person name="Dziewit L."/>
            <person name="Bartosik D."/>
        </authorList>
    </citation>
    <scope>NUCLEOTIDE SEQUENCE</scope>
    <source>
        <plasmid evidence="3">pLM20P5</plasmid>
    </source>
</reference>
<dbReference type="Gene3D" id="3.30.420.10">
    <property type="entry name" value="Ribonuclease H-like superfamily/Ribonuclease H"/>
    <property type="match status" value="1"/>
</dbReference>
<sequence length="208" mass="23738">MARSQQCALVCLLPARQAAVKTQNRTVLSRSLAKFAIASGQWHAISAFRMKLSSRPQLVGKADRKTAWELLEHLLTIVPYRIHTILTDNGIQFADQPRNRNTPWSRQMRFDMICEANGIAHRLTKPNHPWNNGQVERMNRTIKEATVKRFHYDDHDQLRAHLADFMAAYNFARRLKTLKGSPPTNTSASSGPQNRTDSSSTRSTRCRD</sequence>
<proteinExistence type="predicted"/>
<name>A0A0D5A0V3_9RHOB</name>
<evidence type="ECO:0000313" key="3">
    <source>
        <dbReference type="EMBL" id="AJW30117.1"/>
    </source>
</evidence>
<geneLocation type="plasmid" evidence="3">
    <name>pLM20P5</name>
</geneLocation>
<organism evidence="3">
    <name type="scientific">Paracoccus yeei</name>
    <dbReference type="NCBI Taxonomy" id="147645"/>
    <lineage>
        <taxon>Bacteria</taxon>
        <taxon>Pseudomonadati</taxon>
        <taxon>Pseudomonadota</taxon>
        <taxon>Alphaproteobacteria</taxon>
        <taxon>Rhodobacterales</taxon>
        <taxon>Paracoccaceae</taxon>
        <taxon>Paracoccus</taxon>
    </lineage>
</organism>
<gene>
    <name evidence="3" type="ORF">pLM20P5_p24</name>
</gene>
<dbReference type="PANTHER" id="PTHR35004:SF7">
    <property type="entry name" value="INTEGRASE PROTEIN"/>
    <property type="match status" value="1"/>
</dbReference>
<dbReference type="PANTHER" id="PTHR35004">
    <property type="entry name" value="TRANSPOSASE RV3428C-RELATED"/>
    <property type="match status" value="1"/>
</dbReference>
<dbReference type="SUPFAM" id="SSF53098">
    <property type="entry name" value="Ribonuclease H-like"/>
    <property type="match status" value="1"/>
</dbReference>
<dbReference type="Pfam" id="PF13683">
    <property type="entry name" value="rve_3"/>
    <property type="match status" value="1"/>
</dbReference>
<dbReference type="InterPro" id="IPR012337">
    <property type="entry name" value="RNaseH-like_sf"/>
</dbReference>
<accession>A0A0D5A0V3</accession>
<dbReference type="AlphaFoldDB" id="A0A0D5A0V3"/>
<feature type="compositionally biased region" description="Low complexity" evidence="1">
    <location>
        <begin position="195"/>
        <end position="208"/>
    </location>
</feature>
<dbReference type="PROSITE" id="PS50994">
    <property type="entry name" value="INTEGRASE"/>
    <property type="match status" value="1"/>
</dbReference>
<evidence type="ECO:0000259" key="2">
    <source>
        <dbReference type="PROSITE" id="PS50994"/>
    </source>
</evidence>
<dbReference type="EMBL" id="KM659097">
    <property type="protein sequence ID" value="AJW30117.1"/>
    <property type="molecule type" value="Genomic_DNA"/>
</dbReference>
<dbReference type="InterPro" id="IPR036397">
    <property type="entry name" value="RNaseH_sf"/>
</dbReference>
<evidence type="ECO:0000256" key="1">
    <source>
        <dbReference type="SAM" id="MobiDB-lite"/>
    </source>
</evidence>
<feature type="region of interest" description="Disordered" evidence="1">
    <location>
        <begin position="178"/>
        <end position="208"/>
    </location>
</feature>